<dbReference type="EMBL" id="CP060784">
    <property type="protein sequence ID" value="QNP54196.1"/>
    <property type="molecule type" value="Genomic_DNA"/>
</dbReference>
<gene>
    <name evidence="18" type="ORF">H9L05_20420</name>
</gene>
<keyword evidence="12 14" id="KW-0413">Isomerase</keyword>
<dbReference type="NCBIfam" id="NF008277">
    <property type="entry name" value="PRK11055.1"/>
    <property type="match status" value="1"/>
</dbReference>
<evidence type="ECO:0000256" key="7">
    <source>
        <dbReference type="ARBA" id="ARBA00013185"/>
    </source>
</evidence>
<evidence type="ECO:0000256" key="17">
    <source>
        <dbReference type="PIRSR" id="PIRSR005096-3"/>
    </source>
</evidence>
<dbReference type="EC" id="5.1.3.3" evidence="7 14"/>
<dbReference type="PIRSF" id="PIRSF005096">
    <property type="entry name" value="GALM"/>
    <property type="match status" value="1"/>
</dbReference>
<evidence type="ECO:0000256" key="2">
    <source>
        <dbReference type="ARBA" id="ARBA00001913"/>
    </source>
</evidence>
<comment type="catalytic activity">
    <reaction evidence="1 14">
        <text>alpha-D-glucose = beta-D-glucose</text>
        <dbReference type="Rhea" id="RHEA:10264"/>
        <dbReference type="ChEBI" id="CHEBI:15903"/>
        <dbReference type="ChEBI" id="CHEBI:17925"/>
        <dbReference type="EC" id="5.1.3.3"/>
    </reaction>
</comment>
<dbReference type="PANTHER" id="PTHR10091:SF0">
    <property type="entry name" value="GALACTOSE MUTAROTASE"/>
    <property type="match status" value="1"/>
</dbReference>
<dbReference type="InterPro" id="IPR018052">
    <property type="entry name" value="Ald1_epimerase_CS"/>
</dbReference>
<evidence type="ECO:0000256" key="11">
    <source>
        <dbReference type="ARBA" id="ARBA00022837"/>
    </source>
</evidence>
<proteinExistence type="inferred from homology"/>
<feature type="binding site" evidence="17">
    <location>
        <begin position="185"/>
        <end position="187"/>
    </location>
    <ligand>
        <name>beta-D-galactose</name>
        <dbReference type="ChEBI" id="CHEBI:27667"/>
    </ligand>
</feature>
<evidence type="ECO:0000256" key="10">
    <source>
        <dbReference type="ARBA" id="ARBA00022553"/>
    </source>
</evidence>
<comment type="pathway">
    <text evidence="4 14">Carbohydrate metabolism; hexose metabolism.</text>
</comment>
<dbReference type="GO" id="GO:0006006">
    <property type="term" value="P:glucose metabolic process"/>
    <property type="evidence" value="ECO:0007669"/>
    <property type="project" value="TreeGrafter"/>
</dbReference>
<keyword evidence="19" id="KW-1185">Reference proteome</keyword>
<dbReference type="InterPro" id="IPR011013">
    <property type="entry name" value="Gal_mutarotase_sf_dom"/>
</dbReference>
<evidence type="ECO:0000256" key="6">
    <source>
        <dbReference type="ARBA" id="ARBA00011245"/>
    </source>
</evidence>
<evidence type="ECO:0000256" key="14">
    <source>
        <dbReference type="PIRNR" id="PIRNR005096"/>
    </source>
</evidence>
<dbReference type="Gene3D" id="2.70.98.10">
    <property type="match status" value="1"/>
</dbReference>
<dbReference type="PROSITE" id="PS00545">
    <property type="entry name" value="ALDOSE_1_EPIMERASE"/>
    <property type="match status" value="1"/>
</dbReference>
<evidence type="ECO:0000256" key="16">
    <source>
        <dbReference type="PIRSR" id="PIRSR005096-2"/>
    </source>
</evidence>
<dbReference type="UniPathway" id="UPA00242"/>
<evidence type="ECO:0000256" key="1">
    <source>
        <dbReference type="ARBA" id="ARBA00001614"/>
    </source>
</evidence>
<protein>
    <recommendedName>
        <fullName evidence="8 14">Aldose 1-epimerase</fullName>
        <ecNumber evidence="7 14">5.1.3.3</ecNumber>
    </recommendedName>
</protein>
<dbReference type="GO" id="GO:0030246">
    <property type="term" value="F:carbohydrate binding"/>
    <property type="evidence" value="ECO:0007669"/>
    <property type="project" value="InterPro"/>
</dbReference>
<evidence type="ECO:0000256" key="9">
    <source>
        <dbReference type="ARBA" id="ARBA00022490"/>
    </source>
</evidence>
<dbReference type="GO" id="GO:0005737">
    <property type="term" value="C:cytoplasm"/>
    <property type="evidence" value="ECO:0007669"/>
    <property type="project" value="UniProtKB-SubCell"/>
</dbReference>
<comment type="cofactor">
    <cofactor evidence="2">
        <name>Ca(2+)</name>
        <dbReference type="ChEBI" id="CHEBI:29108"/>
    </cofactor>
</comment>
<evidence type="ECO:0000256" key="5">
    <source>
        <dbReference type="ARBA" id="ARBA00006206"/>
    </source>
</evidence>
<dbReference type="KEGG" id="hqi:H9L05_20420"/>
<feature type="binding site" evidence="16">
    <location>
        <position position="251"/>
    </location>
    <ligand>
        <name>beta-D-galactose</name>
        <dbReference type="ChEBI" id="CHEBI:27667"/>
    </ligand>
</feature>
<dbReference type="PANTHER" id="PTHR10091">
    <property type="entry name" value="ALDOSE-1-EPIMERASE"/>
    <property type="match status" value="1"/>
</dbReference>
<dbReference type="AlphaFoldDB" id="A0A7H0H0Y0"/>
<keyword evidence="10" id="KW-0597">Phosphoprotein</keyword>
<keyword evidence="11" id="KW-0106">Calcium</keyword>
<dbReference type="CDD" id="cd09019">
    <property type="entry name" value="galactose_mutarotase_like"/>
    <property type="match status" value="1"/>
</dbReference>
<dbReference type="Pfam" id="PF01263">
    <property type="entry name" value="Aldose_epim"/>
    <property type="match status" value="1"/>
</dbReference>
<comment type="subcellular location">
    <subcellularLocation>
        <location evidence="3">Cytoplasm</location>
    </subcellularLocation>
</comment>
<comment type="similarity">
    <text evidence="5 14">Belongs to the aldose epimerase family.</text>
</comment>
<dbReference type="GO" id="GO:0033499">
    <property type="term" value="P:galactose catabolic process via UDP-galactose, Leloir pathway"/>
    <property type="evidence" value="ECO:0007669"/>
    <property type="project" value="TreeGrafter"/>
</dbReference>
<feature type="binding site" evidence="17">
    <location>
        <begin position="85"/>
        <end position="86"/>
    </location>
    <ligand>
        <name>beta-D-galactose</name>
        <dbReference type="ChEBI" id="CHEBI:27667"/>
    </ligand>
</feature>
<evidence type="ECO:0000256" key="15">
    <source>
        <dbReference type="PIRSR" id="PIRSR005096-1"/>
    </source>
</evidence>
<keyword evidence="13 14" id="KW-0119">Carbohydrate metabolism</keyword>
<organism evidence="18 19">
    <name type="scientific">Hymenobacter qilianensis</name>
    <dbReference type="NCBI Taxonomy" id="1385715"/>
    <lineage>
        <taxon>Bacteria</taxon>
        <taxon>Pseudomonadati</taxon>
        <taxon>Bacteroidota</taxon>
        <taxon>Cytophagia</taxon>
        <taxon>Cytophagales</taxon>
        <taxon>Hymenobacteraceae</taxon>
        <taxon>Hymenobacter</taxon>
    </lineage>
</organism>
<reference evidence="18 19" key="1">
    <citation type="submission" date="2020-08" db="EMBL/GenBank/DDBJ databases">
        <title>Genome sequence of Hymenobacter qilianensis JCM 19763T.</title>
        <authorList>
            <person name="Hyun D.-W."/>
            <person name="Bae J.-W."/>
        </authorList>
    </citation>
    <scope>NUCLEOTIDE SEQUENCE [LARGE SCALE GENOMIC DNA]</scope>
    <source>
        <strain evidence="18 19">JCM 19763</strain>
    </source>
</reference>
<name>A0A7H0H0Y0_9BACT</name>
<evidence type="ECO:0000256" key="8">
    <source>
        <dbReference type="ARBA" id="ARBA00014165"/>
    </source>
</evidence>
<evidence type="ECO:0000256" key="13">
    <source>
        <dbReference type="ARBA" id="ARBA00023277"/>
    </source>
</evidence>
<keyword evidence="9" id="KW-0963">Cytoplasm</keyword>
<dbReference type="InterPro" id="IPR015443">
    <property type="entry name" value="Aldose_1-epimerase"/>
</dbReference>
<evidence type="ECO:0000256" key="12">
    <source>
        <dbReference type="ARBA" id="ARBA00023235"/>
    </source>
</evidence>
<sequence length="352" mass="37906">MTPTATSFGKTTDGTEVQLYTLTNSHGLQAKITNYGGTLTSLLVPDKSGKLGDIVLGFDNVSGYQSPEYVKSGPYFGALIGRYGNRIKGGKFTLDGKEYKLATNNGANHLHGGVKGFDKVVWQAQPGSSADGQNLTLTYTSKDSEEGYPGNLNVQVVYTLTNDDALRIDYTATTDKATPVNLTNHSYFNLNHGTAKDILSHQVTLNADRYTVVDAGLIPTGELRPVTGTPFDFTTPHAIGERIGQVEGGYDHNWVLKGTGSGMRQAAMVYEPTSGRTLTITTDQPGVQFYTGNFLDGTLTGKGGTKYVKNGGFCLETQHFPDSPNQPKFPSTILKPGETLRSSTVHQFGVRK</sequence>
<evidence type="ECO:0000313" key="18">
    <source>
        <dbReference type="EMBL" id="QNP54196.1"/>
    </source>
</evidence>
<accession>A0A7H0H0Y0</accession>
<feature type="active site" description="Proton donor" evidence="15">
    <location>
        <position position="185"/>
    </location>
</feature>
<feature type="active site" description="Proton acceptor" evidence="15">
    <location>
        <position position="316"/>
    </location>
</feature>
<comment type="subunit">
    <text evidence="6">Monomer.</text>
</comment>
<evidence type="ECO:0000256" key="3">
    <source>
        <dbReference type="ARBA" id="ARBA00004496"/>
    </source>
</evidence>
<dbReference type="InterPro" id="IPR008183">
    <property type="entry name" value="Aldose_1/G6P_1-epimerase"/>
</dbReference>
<evidence type="ECO:0000256" key="4">
    <source>
        <dbReference type="ARBA" id="ARBA00005028"/>
    </source>
</evidence>
<dbReference type="FunFam" id="2.70.98.10:FF:000003">
    <property type="entry name" value="Aldose 1-epimerase"/>
    <property type="match status" value="1"/>
</dbReference>
<evidence type="ECO:0000313" key="19">
    <source>
        <dbReference type="Proteomes" id="UP000516093"/>
    </source>
</evidence>
<dbReference type="GO" id="GO:0004034">
    <property type="term" value="F:aldose 1-epimerase activity"/>
    <property type="evidence" value="ECO:0007669"/>
    <property type="project" value="UniProtKB-EC"/>
</dbReference>
<dbReference type="InterPro" id="IPR014718">
    <property type="entry name" value="GH-type_carb-bd"/>
</dbReference>
<dbReference type="InterPro" id="IPR047215">
    <property type="entry name" value="Galactose_mutarotase-like"/>
</dbReference>
<dbReference type="SUPFAM" id="SSF74650">
    <property type="entry name" value="Galactose mutarotase-like"/>
    <property type="match status" value="1"/>
</dbReference>
<dbReference type="Proteomes" id="UP000516093">
    <property type="component" value="Chromosome"/>
</dbReference>